<evidence type="ECO:0000313" key="1">
    <source>
        <dbReference type="EnsemblPlants" id="AVESA.00010b.r2.1DG0138610.1.CDS"/>
    </source>
</evidence>
<accession>A0ACD5TWD3</accession>
<protein>
    <submittedName>
        <fullName evidence="1">Uncharacterized protein</fullName>
    </submittedName>
</protein>
<sequence length="481" mass="52417">MAAKLRWLPRLLLILSAFFLVGQTAVLSSTESHQRYIKHASGVHPVVLLPGNTCSQIEVRLTDAYEPLSPLCAARKGDGRWSLLWKNNTAPDAEVPCFADQLRLVYDHAAGDYRNAPGVETRALSFGSTRGFLADNAADKELCTGKLVEALEREGYRDGETLFGAPYDFRHAPAPAGQANRELYLFRRRLRALVEYASRVNGGMLVILVSHSQGGYFALDFLRRSPLPWRRRFVKHYVMASTGAGGFVLSMQRLATSIASSSSSYSSPSPADVLSMPSVGRTFASTFTALPSPVAFGDDTPLVVTRNKSYAARDMPAFLAAAGLPPYAVRLYETRALPVALNLGAPLVPVTCVNGVGVPTPEMLVYRGGHGHAPEVVYGDGDGVVNLASILALDEVIGGDPRQEYYKSVRIANMSHLGVVSDPIALQRLIGSFAAGSQNTTSMYEPHSADREVELLWIFSTYTLQRQPMQYLLCHSTKKFS</sequence>
<reference evidence="1" key="1">
    <citation type="submission" date="2021-05" db="EMBL/GenBank/DDBJ databases">
        <authorList>
            <person name="Scholz U."/>
            <person name="Mascher M."/>
            <person name="Fiebig A."/>
        </authorList>
    </citation>
    <scope>NUCLEOTIDE SEQUENCE [LARGE SCALE GENOMIC DNA]</scope>
</reference>
<keyword evidence="2" id="KW-1185">Reference proteome</keyword>
<reference evidence="1" key="2">
    <citation type="submission" date="2025-09" db="UniProtKB">
        <authorList>
            <consortium name="EnsemblPlants"/>
        </authorList>
    </citation>
    <scope>IDENTIFICATION</scope>
</reference>
<organism evidence="1 2">
    <name type="scientific">Avena sativa</name>
    <name type="common">Oat</name>
    <dbReference type="NCBI Taxonomy" id="4498"/>
    <lineage>
        <taxon>Eukaryota</taxon>
        <taxon>Viridiplantae</taxon>
        <taxon>Streptophyta</taxon>
        <taxon>Embryophyta</taxon>
        <taxon>Tracheophyta</taxon>
        <taxon>Spermatophyta</taxon>
        <taxon>Magnoliopsida</taxon>
        <taxon>Liliopsida</taxon>
        <taxon>Poales</taxon>
        <taxon>Poaceae</taxon>
        <taxon>BOP clade</taxon>
        <taxon>Pooideae</taxon>
        <taxon>Poodae</taxon>
        <taxon>Poeae</taxon>
        <taxon>Poeae Chloroplast Group 1 (Aveneae type)</taxon>
        <taxon>Aveninae</taxon>
        <taxon>Avena</taxon>
    </lineage>
</organism>
<dbReference type="EnsemblPlants" id="AVESA.00010b.r2.1DG0138610.1">
    <property type="protein sequence ID" value="AVESA.00010b.r2.1DG0138610.1.CDS"/>
    <property type="gene ID" value="AVESA.00010b.r2.1DG0138610"/>
</dbReference>
<proteinExistence type="predicted"/>
<evidence type="ECO:0000313" key="2">
    <source>
        <dbReference type="Proteomes" id="UP001732700"/>
    </source>
</evidence>
<name>A0ACD5TWD3_AVESA</name>
<dbReference type="Proteomes" id="UP001732700">
    <property type="component" value="Chromosome 1D"/>
</dbReference>